<feature type="signal peptide" evidence="1">
    <location>
        <begin position="1"/>
        <end position="18"/>
    </location>
</feature>
<feature type="chain" id="PRO_5025530660" description="AA1-like domain-containing protein" evidence="1">
    <location>
        <begin position="19"/>
        <end position="125"/>
    </location>
</feature>
<accession>A0A6A6F1H9</accession>
<organism evidence="2 3">
    <name type="scientific">Cercospora zeae-maydis SCOH1-5</name>
    <dbReference type="NCBI Taxonomy" id="717836"/>
    <lineage>
        <taxon>Eukaryota</taxon>
        <taxon>Fungi</taxon>
        <taxon>Dikarya</taxon>
        <taxon>Ascomycota</taxon>
        <taxon>Pezizomycotina</taxon>
        <taxon>Dothideomycetes</taxon>
        <taxon>Dothideomycetidae</taxon>
        <taxon>Mycosphaerellales</taxon>
        <taxon>Mycosphaerellaceae</taxon>
        <taxon>Cercospora</taxon>
    </lineage>
</organism>
<sequence>MHATSIIALALAAVGAQAAQRTFVYPGTVTCSALGNEVITIDQIKAATRGPPGNPTNATPSTITTKYCKGSTLPLYNAIIENAVIEYIYDPSTDTYSYCGATGGRTGGFAAPCDDSGLTTTSESY</sequence>
<evidence type="ECO:0000313" key="3">
    <source>
        <dbReference type="Proteomes" id="UP000799539"/>
    </source>
</evidence>
<keyword evidence="3" id="KW-1185">Reference proteome</keyword>
<name>A0A6A6F1H9_9PEZI</name>
<dbReference type="AlphaFoldDB" id="A0A6A6F1H9"/>
<protein>
    <recommendedName>
        <fullName evidence="4">AA1-like domain-containing protein</fullName>
    </recommendedName>
</protein>
<gene>
    <name evidence="2" type="ORF">CERZMDRAFT_102303</name>
</gene>
<evidence type="ECO:0000313" key="2">
    <source>
        <dbReference type="EMBL" id="KAF2207622.1"/>
    </source>
</evidence>
<reference evidence="2" key="1">
    <citation type="journal article" date="2020" name="Stud. Mycol.">
        <title>101 Dothideomycetes genomes: a test case for predicting lifestyles and emergence of pathogens.</title>
        <authorList>
            <person name="Haridas S."/>
            <person name="Albert R."/>
            <person name="Binder M."/>
            <person name="Bloem J."/>
            <person name="Labutti K."/>
            <person name="Salamov A."/>
            <person name="Andreopoulos B."/>
            <person name="Baker S."/>
            <person name="Barry K."/>
            <person name="Bills G."/>
            <person name="Bluhm B."/>
            <person name="Cannon C."/>
            <person name="Castanera R."/>
            <person name="Culley D."/>
            <person name="Daum C."/>
            <person name="Ezra D."/>
            <person name="Gonzalez J."/>
            <person name="Henrissat B."/>
            <person name="Kuo A."/>
            <person name="Liang C."/>
            <person name="Lipzen A."/>
            <person name="Lutzoni F."/>
            <person name="Magnuson J."/>
            <person name="Mondo S."/>
            <person name="Nolan M."/>
            <person name="Ohm R."/>
            <person name="Pangilinan J."/>
            <person name="Park H.-J."/>
            <person name="Ramirez L."/>
            <person name="Alfaro M."/>
            <person name="Sun H."/>
            <person name="Tritt A."/>
            <person name="Yoshinaga Y."/>
            <person name="Zwiers L.-H."/>
            <person name="Turgeon B."/>
            <person name="Goodwin S."/>
            <person name="Spatafora J."/>
            <person name="Crous P."/>
            <person name="Grigoriev I."/>
        </authorList>
    </citation>
    <scope>NUCLEOTIDE SEQUENCE</scope>
    <source>
        <strain evidence="2">SCOH1-5</strain>
    </source>
</reference>
<dbReference type="EMBL" id="ML992702">
    <property type="protein sequence ID" value="KAF2207622.1"/>
    <property type="molecule type" value="Genomic_DNA"/>
</dbReference>
<keyword evidence="1" id="KW-0732">Signal</keyword>
<proteinExistence type="predicted"/>
<dbReference type="Proteomes" id="UP000799539">
    <property type="component" value="Unassembled WGS sequence"/>
</dbReference>
<evidence type="ECO:0000256" key="1">
    <source>
        <dbReference type="SAM" id="SignalP"/>
    </source>
</evidence>
<evidence type="ECO:0008006" key="4">
    <source>
        <dbReference type="Google" id="ProtNLM"/>
    </source>
</evidence>